<evidence type="ECO:0000256" key="1">
    <source>
        <dbReference type="SAM" id="MobiDB-lite"/>
    </source>
</evidence>
<reference evidence="2 3" key="1">
    <citation type="submission" date="2018-12" db="EMBL/GenBank/DDBJ databases">
        <title>Venturia inaequalis Genome Resource.</title>
        <authorList>
            <person name="Lichtner F.J."/>
        </authorList>
    </citation>
    <scope>NUCLEOTIDE SEQUENCE [LARGE SCALE GENOMIC DNA]</scope>
    <source>
        <strain evidence="2 3">120213</strain>
    </source>
</reference>
<organism evidence="2 3">
    <name type="scientific">Venturia inaequalis</name>
    <name type="common">Apple scab fungus</name>
    <dbReference type="NCBI Taxonomy" id="5025"/>
    <lineage>
        <taxon>Eukaryota</taxon>
        <taxon>Fungi</taxon>
        <taxon>Dikarya</taxon>
        <taxon>Ascomycota</taxon>
        <taxon>Pezizomycotina</taxon>
        <taxon>Dothideomycetes</taxon>
        <taxon>Pleosporomycetidae</taxon>
        <taxon>Venturiales</taxon>
        <taxon>Venturiaceae</taxon>
        <taxon>Venturia</taxon>
    </lineage>
</organism>
<gene>
    <name evidence="2" type="ORF">EG328_005668</name>
</gene>
<dbReference type="Proteomes" id="UP000447873">
    <property type="component" value="Unassembled WGS sequence"/>
</dbReference>
<evidence type="ECO:0000313" key="3">
    <source>
        <dbReference type="Proteomes" id="UP000447873"/>
    </source>
</evidence>
<protein>
    <submittedName>
        <fullName evidence="2">Uncharacterized protein</fullName>
    </submittedName>
</protein>
<dbReference type="EMBL" id="WNWS01000030">
    <property type="protein sequence ID" value="KAE9986442.1"/>
    <property type="molecule type" value="Genomic_DNA"/>
</dbReference>
<comment type="caution">
    <text evidence="2">The sequence shown here is derived from an EMBL/GenBank/DDBJ whole genome shotgun (WGS) entry which is preliminary data.</text>
</comment>
<sequence>MTSRWNSNHCRTRMQEDQNNLHAIIRSAARIVIPFETSKTGTYAMPYKEREAEASHCAPVLFHTAGAKSALPSPLPAMKTDPWQGRRNPPDPQHIIQTLIL</sequence>
<accession>A0A8H3ZAL2</accession>
<feature type="region of interest" description="Disordered" evidence="1">
    <location>
        <begin position="71"/>
        <end position="91"/>
    </location>
</feature>
<dbReference type="AlphaFoldDB" id="A0A8H3ZAL2"/>
<proteinExistence type="predicted"/>
<evidence type="ECO:0000313" key="2">
    <source>
        <dbReference type="EMBL" id="KAE9986442.1"/>
    </source>
</evidence>
<name>A0A8H3ZAL2_VENIN</name>